<keyword evidence="10" id="KW-0746">Sphingolipid metabolism</keyword>
<keyword evidence="12" id="KW-0443">Lipid metabolism</keyword>
<dbReference type="Gene3D" id="3.40.50.150">
    <property type="entry name" value="Vaccinia Virus protein VP39"/>
    <property type="match status" value="1"/>
</dbReference>
<keyword evidence="5" id="KW-0444">Lipid biosynthesis</keyword>
<dbReference type="PANTHER" id="PTHR45197:SF1">
    <property type="entry name" value="SPHINGOLIPID C9-METHYLTRANSFERASE A-RELATED"/>
    <property type="match status" value="1"/>
</dbReference>
<organism evidence="16 17">
    <name type="scientific">Tetrapyrgos nigripes</name>
    <dbReference type="NCBI Taxonomy" id="182062"/>
    <lineage>
        <taxon>Eukaryota</taxon>
        <taxon>Fungi</taxon>
        <taxon>Dikarya</taxon>
        <taxon>Basidiomycota</taxon>
        <taxon>Agaricomycotina</taxon>
        <taxon>Agaricomycetes</taxon>
        <taxon>Agaricomycetidae</taxon>
        <taxon>Agaricales</taxon>
        <taxon>Marasmiineae</taxon>
        <taxon>Marasmiaceae</taxon>
        <taxon>Tetrapyrgos</taxon>
    </lineage>
</organism>
<dbReference type="GO" id="GO:0008168">
    <property type="term" value="F:methyltransferase activity"/>
    <property type="evidence" value="ECO:0007669"/>
    <property type="project" value="UniProtKB-KW"/>
</dbReference>
<keyword evidence="17" id="KW-1185">Reference proteome</keyword>
<dbReference type="EMBL" id="JAACJM010000012">
    <property type="protein sequence ID" value="KAF5369944.1"/>
    <property type="molecule type" value="Genomic_DNA"/>
</dbReference>
<proteinExistence type="inferred from homology"/>
<evidence type="ECO:0000256" key="7">
    <source>
        <dbReference type="ARBA" id="ARBA00022679"/>
    </source>
</evidence>
<dbReference type="PANTHER" id="PTHR45197">
    <property type="entry name" value="SYNTHASE, PUTATIVE (AFU_ORTHOLOGUE AFUA_7G04190)-RELATED"/>
    <property type="match status" value="1"/>
</dbReference>
<feature type="compositionally biased region" description="Polar residues" evidence="15">
    <location>
        <begin position="104"/>
        <end position="132"/>
    </location>
</feature>
<evidence type="ECO:0000256" key="8">
    <source>
        <dbReference type="ARBA" id="ARBA00022691"/>
    </source>
</evidence>
<keyword evidence="11" id="KW-1133">Transmembrane helix</keyword>
<evidence type="ECO:0000256" key="1">
    <source>
        <dbReference type="ARBA" id="ARBA00004141"/>
    </source>
</evidence>
<evidence type="ECO:0000313" key="17">
    <source>
        <dbReference type="Proteomes" id="UP000559256"/>
    </source>
</evidence>
<comment type="subcellular location">
    <subcellularLocation>
        <location evidence="1">Membrane</location>
        <topology evidence="1">Multi-pass membrane protein</topology>
    </subcellularLocation>
</comment>
<comment type="pathway">
    <text evidence="3">Sphingolipid metabolism.</text>
</comment>
<dbReference type="SUPFAM" id="SSF53335">
    <property type="entry name" value="S-adenosyl-L-methionine-dependent methyltransferases"/>
    <property type="match status" value="1"/>
</dbReference>
<keyword evidence="13" id="KW-0472">Membrane</keyword>
<comment type="similarity">
    <text evidence="4">Belongs to the CFA/CMAS family.</text>
</comment>
<dbReference type="Pfam" id="PF02353">
    <property type="entry name" value="CMAS"/>
    <property type="match status" value="1"/>
</dbReference>
<keyword evidence="7" id="KW-0808">Transferase</keyword>
<evidence type="ECO:0000256" key="12">
    <source>
        <dbReference type="ARBA" id="ARBA00023098"/>
    </source>
</evidence>
<keyword evidence="9" id="KW-0812">Transmembrane</keyword>
<evidence type="ECO:0000256" key="10">
    <source>
        <dbReference type="ARBA" id="ARBA00022919"/>
    </source>
</evidence>
<sequence>MIFALSSTIKKGFPGRNHSDLNQKLVEFVKRHCLEAWAKTKDIPIPTSSRPPPSLSLPSSLIFTVPTRSSRPSKRKRLASKRDESDSDSDSNSHPAKLRKTQKTRNNINNELTSMQFGRNPKPTSIPTPNSKSKSRLSLALVLRLHKYIFPGADASWLGHFSANERLFKQLQSANFEVKNIHVLSVYYSATLYRWVSNKDKIAAKYGDKWYRLWAFFLARSTIISQQGSCSVFQITLHKNLNVSHCVKAIESHAFSHVKLGKEPQ</sequence>
<dbReference type="InterPro" id="IPR052290">
    <property type="entry name" value="Sphingo_C9-MT"/>
</dbReference>
<dbReference type="GO" id="GO:0016020">
    <property type="term" value="C:membrane"/>
    <property type="evidence" value="ECO:0007669"/>
    <property type="project" value="UniProtKB-SubCell"/>
</dbReference>
<keyword evidence="8" id="KW-0949">S-adenosyl-L-methionine</keyword>
<name>A0A8H5GS00_9AGAR</name>
<dbReference type="EC" id="2.1.1.317" evidence="14"/>
<dbReference type="InterPro" id="IPR029063">
    <property type="entry name" value="SAM-dependent_MTases_sf"/>
</dbReference>
<evidence type="ECO:0000256" key="15">
    <source>
        <dbReference type="SAM" id="MobiDB-lite"/>
    </source>
</evidence>
<evidence type="ECO:0000256" key="3">
    <source>
        <dbReference type="ARBA" id="ARBA00004991"/>
    </source>
</evidence>
<feature type="region of interest" description="Disordered" evidence="15">
    <location>
        <begin position="43"/>
        <end position="132"/>
    </location>
</feature>
<dbReference type="GO" id="GO:0006665">
    <property type="term" value="P:sphingolipid metabolic process"/>
    <property type="evidence" value="ECO:0007669"/>
    <property type="project" value="UniProtKB-KW"/>
</dbReference>
<evidence type="ECO:0000256" key="13">
    <source>
        <dbReference type="ARBA" id="ARBA00023136"/>
    </source>
</evidence>
<comment type="caution">
    <text evidence="16">The sequence shown here is derived from an EMBL/GenBank/DDBJ whole genome shotgun (WGS) entry which is preliminary data.</text>
</comment>
<reference evidence="16 17" key="1">
    <citation type="journal article" date="2020" name="ISME J.">
        <title>Uncovering the hidden diversity of litter-decomposition mechanisms in mushroom-forming fungi.</title>
        <authorList>
            <person name="Floudas D."/>
            <person name="Bentzer J."/>
            <person name="Ahren D."/>
            <person name="Johansson T."/>
            <person name="Persson P."/>
            <person name="Tunlid A."/>
        </authorList>
    </citation>
    <scope>NUCLEOTIDE SEQUENCE [LARGE SCALE GENOMIC DNA]</scope>
    <source>
        <strain evidence="16 17">CBS 291.85</strain>
    </source>
</reference>
<evidence type="ECO:0000256" key="14">
    <source>
        <dbReference type="ARBA" id="ARBA00039020"/>
    </source>
</evidence>
<evidence type="ECO:0000256" key="2">
    <source>
        <dbReference type="ARBA" id="ARBA00004760"/>
    </source>
</evidence>
<comment type="pathway">
    <text evidence="2">Lipid metabolism; sphingolipid metabolism.</text>
</comment>
<dbReference type="GO" id="GO:0032259">
    <property type="term" value="P:methylation"/>
    <property type="evidence" value="ECO:0007669"/>
    <property type="project" value="UniProtKB-KW"/>
</dbReference>
<dbReference type="AlphaFoldDB" id="A0A8H5GS00"/>
<dbReference type="OrthoDB" id="412182at2759"/>
<dbReference type="Proteomes" id="UP000559256">
    <property type="component" value="Unassembled WGS sequence"/>
</dbReference>
<gene>
    <name evidence="16" type="ORF">D9758_001434</name>
</gene>
<accession>A0A8H5GS00</accession>
<evidence type="ECO:0000256" key="11">
    <source>
        <dbReference type="ARBA" id="ARBA00022989"/>
    </source>
</evidence>
<evidence type="ECO:0000256" key="9">
    <source>
        <dbReference type="ARBA" id="ARBA00022692"/>
    </source>
</evidence>
<evidence type="ECO:0000313" key="16">
    <source>
        <dbReference type="EMBL" id="KAF5369944.1"/>
    </source>
</evidence>
<protein>
    <recommendedName>
        <fullName evidence="14">sphingolipid C(9)-methyltransferase</fullName>
        <ecNumber evidence="14">2.1.1.317</ecNumber>
    </recommendedName>
</protein>
<keyword evidence="6" id="KW-0489">Methyltransferase</keyword>
<evidence type="ECO:0000256" key="4">
    <source>
        <dbReference type="ARBA" id="ARBA00010815"/>
    </source>
</evidence>
<evidence type="ECO:0000256" key="6">
    <source>
        <dbReference type="ARBA" id="ARBA00022603"/>
    </source>
</evidence>
<evidence type="ECO:0000256" key="5">
    <source>
        <dbReference type="ARBA" id="ARBA00022516"/>
    </source>
</evidence>